<proteinExistence type="predicted"/>
<dbReference type="InterPro" id="IPR005801">
    <property type="entry name" value="ADC_synthase"/>
</dbReference>
<dbReference type="SUPFAM" id="SSF52317">
    <property type="entry name" value="Class I glutamine amidotransferase-like"/>
    <property type="match status" value="1"/>
</dbReference>
<evidence type="ECO:0000256" key="2">
    <source>
        <dbReference type="ARBA" id="ARBA00022962"/>
    </source>
</evidence>
<dbReference type="AlphaFoldDB" id="A0A4R4ZV04"/>
<dbReference type="PRINTS" id="PR00096">
    <property type="entry name" value="GATASE"/>
</dbReference>
<accession>A0A4R4ZV04</accession>
<dbReference type="PRINTS" id="PR00097">
    <property type="entry name" value="ANTSNTHASEII"/>
</dbReference>
<dbReference type="PRINTS" id="PR00099">
    <property type="entry name" value="CPSGATASE"/>
</dbReference>
<dbReference type="Proteomes" id="UP000295124">
    <property type="component" value="Unassembled WGS sequence"/>
</dbReference>
<keyword evidence="3" id="KW-0456">Lyase</keyword>
<dbReference type="PANTHER" id="PTHR11236">
    <property type="entry name" value="AMINOBENZOATE/ANTHRANILATE SYNTHASE"/>
    <property type="match status" value="1"/>
</dbReference>
<dbReference type="InterPro" id="IPR015890">
    <property type="entry name" value="Chorismate_C"/>
</dbReference>
<feature type="domain" description="Glutamine amidotransferase" evidence="5">
    <location>
        <begin position="433"/>
        <end position="612"/>
    </location>
</feature>
<evidence type="ECO:0000259" key="6">
    <source>
        <dbReference type="Pfam" id="PF00425"/>
    </source>
</evidence>
<evidence type="ECO:0000313" key="7">
    <source>
        <dbReference type="EMBL" id="TDD62705.1"/>
    </source>
</evidence>
<dbReference type="EMBL" id="SMKX01000005">
    <property type="protein sequence ID" value="TDD62705.1"/>
    <property type="molecule type" value="Genomic_DNA"/>
</dbReference>
<comment type="caution">
    <text evidence="7">The sequence shown here is derived from an EMBL/GenBank/DDBJ whole genome shotgun (WGS) entry which is preliminary data.</text>
</comment>
<comment type="catalytic activity">
    <reaction evidence="4">
        <text>chorismate + L-glutamine = anthranilate + pyruvate + L-glutamate + H(+)</text>
        <dbReference type="Rhea" id="RHEA:21732"/>
        <dbReference type="ChEBI" id="CHEBI:15361"/>
        <dbReference type="ChEBI" id="CHEBI:15378"/>
        <dbReference type="ChEBI" id="CHEBI:16567"/>
        <dbReference type="ChEBI" id="CHEBI:29748"/>
        <dbReference type="ChEBI" id="CHEBI:29985"/>
        <dbReference type="ChEBI" id="CHEBI:58359"/>
        <dbReference type="EC" id="4.1.3.27"/>
    </reaction>
</comment>
<evidence type="ECO:0000313" key="8">
    <source>
        <dbReference type="Proteomes" id="UP000295124"/>
    </source>
</evidence>
<dbReference type="SUPFAM" id="SSF56322">
    <property type="entry name" value="ADC synthase"/>
    <property type="match status" value="1"/>
</dbReference>
<dbReference type="Pfam" id="PF00425">
    <property type="entry name" value="Chorismate_bind"/>
    <property type="match status" value="1"/>
</dbReference>
<dbReference type="OrthoDB" id="8594609at2"/>
<keyword evidence="2" id="KW-0315">Glutamine amidotransferase</keyword>
<dbReference type="PROSITE" id="PS51273">
    <property type="entry name" value="GATASE_TYPE_1"/>
    <property type="match status" value="1"/>
</dbReference>
<dbReference type="Pfam" id="PF00117">
    <property type="entry name" value="GATase"/>
    <property type="match status" value="1"/>
</dbReference>
<reference evidence="7 8" key="1">
    <citation type="submission" date="2019-03" db="EMBL/GenBank/DDBJ databases">
        <title>Draft genome sequences of novel Actinobacteria.</title>
        <authorList>
            <person name="Sahin N."/>
            <person name="Ay H."/>
            <person name="Saygin H."/>
        </authorList>
    </citation>
    <scope>NUCLEOTIDE SEQUENCE [LARGE SCALE GENOMIC DNA]</scope>
    <source>
        <strain evidence="7 8">JCM 13523</strain>
    </source>
</reference>
<dbReference type="Gene3D" id="3.60.120.10">
    <property type="entry name" value="Anthranilate synthase"/>
    <property type="match status" value="1"/>
</dbReference>
<dbReference type="Gene3D" id="3.40.50.880">
    <property type="match status" value="1"/>
</dbReference>
<keyword evidence="8" id="KW-1185">Reference proteome</keyword>
<organism evidence="7 8">
    <name type="scientific">Kribbella antibiotica</name>
    <dbReference type="NCBI Taxonomy" id="190195"/>
    <lineage>
        <taxon>Bacteria</taxon>
        <taxon>Bacillati</taxon>
        <taxon>Actinomycetota</taxon>
        <taxon>Actinomycetes</taxon>
        <taxon>Propionibacteriales</taxon>
        <taxon>Kribbellaceae</taxon>
        <taxon>Kribbella</taxon>
    </lineage>
</organism>
<gene>
    <name evidence="7" type="ORF">E1263_03030</name>
</gene>
<dbReference type="InterPro" id="IPR019999">
    <property type="entry name" value="Anth_synth_I-like"/>
</dbReference>
<dbReference type="CDD" id="cd01743">
    <property type="entry name" value="GATase1_Anthranilate_Synthase"/>
    <property type="match status" value="1"/>
</dbReference>
<dbReference type="EC" id="4.1.3.27" evidence="1"/>
<protein>
    <recommendedName>
        <fullName evidence="1">anthranilate synthase</fullName>
        <ecNumber evidence="1">4.1.3.27</ecNumber>
    </recommendedName>
</protein>
<dbReference type="PANTHER" id="PTHR11236:SF49">
    <property type="entry name" value="ANTHRANILATE SYNTHASE COMPONENT 1"/>
    <property type="match status" value="1"/>
</dbReference>
<sequence length="631" mass="67977">MSEPVDITSLLRPGAPPFALLYRPESTGGRMVDVITGDIVRPGSLAELPDDVLAVLPYKQVAERGFDYPDDDAELLGLTVRNHRLIGLAALLEQLPEASVELSGAGFDLDDDQYAGLVRQLIDDEIGQGEGSNFVLRRSFTAQVRDWSPVIAGTLFRRLLEQESGAYWTFLVHTGEQTFIGASPERQVTLTDGLAVMNPISGTYRYPQSGPDMAGVLTFLDDGKESDELFMVLDEELKMMGGICPNGGRVVGPFLKEMAHLAHTEYFIEGETDLDAREVLRRTLFAPTVIGSPLESACRAVARYEPSGRGYYGGAVALLGRDAAGRSTMDSAILIRSAQVAASGQLTFGVGATVVRHSDPDSEAAETRAKASGLLRALSGPVARTGRQLPVAGLGADPRVQKALAARNDILAPFWLRGGGSAVQPLPAETRVLVIDAEDDFTSMLALEIGALGAEVAIIAHDQPFDADQYDVVVLGPGPGDPRDRRHPKIAALRERASWLVGMGKPVLAVCLGHQVISQLLGLSLVRRDRPYQGAQHTIDLFGQTSRVGFYSSFAARSAVDEFWSPVLQGPVELSRDRHTGEVHALVAPRLRSFQFHPESVLSPDGFGILESALSALTPARVSGRCEQRIR</sequence>
<dbReference type="InterPro" id="IPR017926">
    <property type="entry name" value="GATASE"/>
</dbReference>
<evidence type="ECO:0000256" key="4">
    <source>
        <dbReference type="ARBA" id="ARBA00047683"/>
    </source>
</evidence>
<dbReference type="RefSeq" id="WP_132165076.1">
    <property type="nucleotide sequence ID" value="NZ_SMKX01000005.1"/>
</dbReference>
<dbReference type="InterPro" id="IPR006221">
    <property type="entry name" value="TrpG/PapA_dom"/>
</dbReference>
<dbReference type="GO" id="GO:0004049">
    <property type="term" value="F:anthranilate synthase activity"/>
    <property type="evidence" value="ECO:0007669"/>
    <property type="project" value="UniProtKB-EC"/>
</dbReference>
<dbReference type="GO" id="GO:0000162">
    <property type="term" value="P:L-tryptophan biosynthetic process"/>
    <property type="evidence" value="ECO:0007669"/>
    <property type="project" value="TreeGrafter"/>
</dbReference>
<name>A0A4R4ZV04_9ACTN</name>
<dbReference type="InterPro" id="IPR029062">
    <property type="entry name" value="Class_I_gatase-like"/>
</dbReference>
<feature type="domain" description="Chorismate-utilising enzyme C-terminal" evidence="6">
    <location>
        <begin position="112"/>
        <end position="370"/>
    </location>
</feature>
<evidence type="ECO:0000256" key="3">
    <source>
        <dbReference type="ARBA" id="ARBA00023239"/>
    </source>
</evidence>
<evidence type="ECO:0000259" key="5">
    <source>
        <dbReference type="Pfam" id="PF00117"/>
    </source>
</evidence>
<evidence type="ECO:0000256" key="1">
    <source>
        <dbReference type="ARBA" id="ARBA00012266"/>
    </source>
</evidence>